<evidence type="ECO:0000256" key="1">
    <source>
        <dbReference type="SAM" id="Phobius"/>
    </source>
</evidence>
<dbReference type="InterPro" id="IPR045584">
    <property type="entry name" value="Pilin-like"/>
</dbReference>
<gene>
    <name evidence="2" type="ORF">A8L45_07645</name>
</gene>
<dbReference type="STRING" id="1080227.A8L45_07645"/>
<evidence type="ECO:0008006" key="4">
    <source>
        <dbReference type="Google" id="ProtNLM"/>
    </source>
</evidence>
<dbReference type="PROSITE" id="PS00409">
    <property type="entry name" value="PROKAR_NTER_METHYL"/>
    <property type="match status" value="1"/>
</dbReference>
<evidence type="ECO:0000313" key="2">
    <source>
        <dbReference type="EMBL" id="ODA34144.1"/>
    </source>
</evidence>
<keyword evidence="1" id="KW-0472">Membrane</keyword>
<keyword evidence="1" id="KW-0812">Transmembrane</keyword>
<keyword evidence="1" id="KW-1133">Transmembrane helix</keyword>
<feature type="transmembrane region" description="Helical" evidence="1">
    <location>
        <begin position="12"/>
        <end position="32"/>
    </location>
</feature>
<keyword evidence="3" id="KW-1185">Reference proteome</keyword>
<sequence>MEKKKGFTLVEMVAVIVILSVLAVTAAPKFIYMSEDAEKAALNKLSMAINSAVILTKAKYEISGGIGDKVGNIDVYEGYPTSLGIDDAIDADKSVKGDFYIDRGTDAKLGYIQFFIRDGIQKHCVRYHFRDRIFNPGNRVFSEVTQCTKYSNI</sequence>
<dbReference type="Pfam" id="PF07963">
    <property type="entry name" value="N_methyl"/>
    <property type="match status" value="1"/>
</dbReference>
<dbReference type="Gene3D" id="3.30.700.10">
    <property type="entry name" value="Glycoprotein, Type 4 Pilin"/>
    <property type="match status" value="1"/>
</dbReference>
<dbReference type="Proteomes" id="UP000094936">
    <property type="component" value="Unassembled WGS sequence"/>
</dbReference>
<dbReference type="RefSeq" id="WP_068900874.1">
    <property type="nucleotide sequence ID" value="NZ_JBHUIF010000019.1"/>
</dbReference>
<dbReference type="EMBL" id="LYBM01000010">
    <property type="protein sequence ID" value="ODA34144.1"/>
    <property type="molecule type" value="Genomic_DNA"/>
</dbReference>
<dbReference type="AlphaFoldDB" id="A0A1C3ELN0"/>
<name>A0A1C3ELN0_9GAMM</name>
<accession>A0A1C3ELN0</accession>
<proteinExistence type="predicted"/>
<protein>
    <recommendedName>
        <fullName evidence="4">Prepilin-type N-terminal cleavage/methylation domain-containing protein</fullName>
    </recommendedName>
</protein>
<dbReference type="InterPro" id="IPR012902">
    <property type="entry name" value="N_methyl_site"/>
</dbReference>
<evidence type="ECO:0000313" key="3">
    <source>
        <dbReference type="Proteomes" id="UP000094936"/>
    </source>
</evidence>
<reference evidence="2 3" key="1">
    <citation type="submission" date="2016-05" db="EMBL/GenBank/DDBJ databases">
        <title>Genomic Taxonomy of the Vibrionaceae.</title>
        <authorList>
            <person name="Gomez-Gil B."/>
            <person name="Enciso-Ibarra J."/>
        </authorList>
    </citation>
    <scope>NUCLEOTIDE SEQUENCE [LARGE SCALE GENOMIC DNA]</scope>
    <source>
        <strain evidence="2 3">CAIM 1920</strain>
    </source>
</reference>
<organism evidence="2 3">
    <name type="scientific">Veronia pacifica</name>
    <dbReference type="NCBI Taxonomy" id="1080227"/>
    <lineage>
        <taxon>Bacteria</taxon>
        <taxon>Pseudomonadati</taxon>
        <taxon>Pseudomonadota</taxon>
        <taxon>Gammaproteobacteria</taxon>
        <taxon>Vibrionales</taxon>
        <taxon>Vibrionaceae</taxon>
        <taxon>Veronia</taxon>
    </lineage>
</organism>
<dbReference type="NCBIfam" id="TIGR02532">
    <property type="entry name" value="IV_pilin_GFxxxE"/>
    <property type="match status" value="1"/>
</dbReference>
<comment type="caution">
    <text evidence="2">The sequence shown here is derived from an EMBL/GenBank/DDBJ whole genome shotgun (WGS) entry which is preliminary data.</text>
</comment>
<dbReference type="SUPFAM" id="SSF54523">
    <property type="entry name" value="Pili subunits"/>
    <property type="match status" value="1"/>
</dbReference>